<comment type="caution">
    <text evidence="1">The sequence shown here is derived from an EMBL/GenBank/DDBJ whole genome shotgun (WGS) entry which is preliminary data.</text>
</comment>
<dbReference type="Proteomes" id="UP000028582">
    <property type="component" value="Unassembled WGS sequence"/>
</dbReference>
<organism evidence="1 2">
    <name type="scientific">Phytophthora nicotianae P1976</name>
    <dbReference type="NCBI Taxonomy" id="1317066"/>
    <lineage>
        <taxon>Eukaryota</taxon>
        <taxon>Sar</taxon>
        <taxon>Stramenopiles</taxon>
        <taxon>Oomycota</taxon>
        <taxon>Peronosporomycetes</taxon>
        <taxon>Peronosporales</taxon>
        <taxon>Peronosporaceae</taxon>
        <taxon>Phytophthora</taxon>
    </lineage>
</organism>
<dbReference type="AlphaFoldDB" id="A0A081A5Y1"/>
<evidence type="ECO:0000313" key="2">
    <source>
        <dbReference type="Proteomes" id="UP000028582"/>
    </source>
</evidence>
<gene>
    <name evidence="1" type="ORF">F444_09934</name>
</gene>
<reference evidence="1 2" key="1">
    <citation type="submission" date="2013-11" db="EMBL/GenBank/DDBJ databases">
        <title>The Genome Sequence of Phytophthora parasitica P1976.</title>
        <authorList>
            <consortium name="The Broad Institute Genomics Platform"/>
            <person name="Russ C."/>
            <person name="Tyler B."/>
            <person name="Panabieres F."/>
            <person name="Shan W."/>
            <person name="Tripathy S."/>
            <person name="Grunwald N."/>
            <person name="Machado M."/>
            <person name="Johnson C.S."/>
            <person name="Walker B."/>
            <person name="Young S."/>
            <person name="Zeng Q."/>
            <person name="Gargeya S."/>
            <person name="Fitzgerald M."/>
            <person name="Haas B."/>
            <person name="Abouelleil A."/>
            <person name="Allen A.W."/>
            <person name="Alvarado L."/>
            <person name="Arachchi H.M."/>
            <person name="Berlin A.M."/>
            <person name="Chapman S.B."/>
            <person name="Gainer-Dewar J."/>
            <person name="Goldberg J."/>
            <person name="Griggs A."/>
            <person name="Gujja S."/>
            <person name="Hansen M."/>
            <person name="Howarth C."/>
            <person name="Imamovic A."/>
            <person name="Ireland A."/>
            <person name="Larimer J."/>
            <person name="McCowan C."/>
            <person name="Murphy C."/>
            <person name="Pearson M."/>
            <person name="Poon T.W."/>
            <person name="Priest M."/>
            <person name="Roberts A."/>
            <person name="Saif S."/>
            <person name="Shea T."/>
            <person name="Sisk P."/>
            <person name="Sykes S."/>
            <person name="Wortman J."/>
            <person name="Nusbaum C."/>
            <person name="Birren B."/>
        </authorList>
    </citation>
    <scope>NUCLEOTIDE SEQUENCE [LARGE SCALE GENOMIC DNA]</scope>
    <source>
        <strain evidence="1 2">P1976</strain>
    </source>
</reference>
<dbReference type="EMBL" id="ANJA01001816">
    <property type="protein sequence ID" value="ETO74292.1"/>
    <property type="molecule type" value="Genomic_DNA"/>
</dbReference>
<evidence type="ECO:0000313" key="1">
    <source>
        <dbReference type="EMBL" id="ETO74292.1"/>
    </source>
</evidence>
<proteinExistence type="predicted"/>
<sequence length="68" mass="7618">MIDSKSTIERLTNGKCSEAQKTIDCMFFSIKDAIQDKTIVPMYCPTTKMLADCLTKALGKIRLAENRS</sequence>
<dbReference type="OrthoDB" id="127986at2759"/>
<protein>
    <submittedName>
        <fullName evidence="1">Uncharacterized protein</fullName>
    </submittedName>
</protein>
<accession>A0A081A5Y1</accession>
<name>A0A081A5Y1_PHYNI</name>